<feature type="transmembrane region" description="Helical" evidence="1">
    <location>
        <begin position="7"/>
        <end position="28"/>
    </location>
</feature>
<keyword evidence="1" id="KW-0472">Membrane</keyword>
<dbReference type="HOGENOM" id="CLU_3200769_0_0_9"/>
<dbReference type="EMBL" id="ACIO01000381">
    <property type="protein sequence ID" value="EFC97507.1"/>
    <property type="molecule type" value="Genomic_DNA"/>
</dbReference>
<keyword evidence="1" id="KW-0812">Transmembrane</keyword>
<evidence type="ECO:0000313" key="3">
    <source>
        <dbReference type="Proteomes" id="UP000004968"/>
    </source>
</evidence>
<keyword evidence="1" id="KW-1133">Transmembrane helix</keyword>
<protein>
    <submittedName>
        <fullName evidence="2">Uncharacterized protein</fullName>
    </submittedName>
</protein>
<reference evidence="2 3" key="1">
    <citation type="submission" date="2010-01" db="EMBL/GenBank/DDBJ databases">
        <authorList>
            <person name="Weinstock G."/>
            <person name="Sodergren E."/>
            <person name="Clifton S."/>
            <person name="Fulton L."/>
            <person name="Fulton B."/>
            <person name="Courtney L."/>
            <person name="Fronick C."/>
            <person name="Harrison M."/>
            <person name="Strong C."/>
            <person name="Farmer C."/>
            <person name="Delahaunty K."/>
            <person name="Markovic C."/>
            <person name="Hall O."/>
            <person name="Minx P."/>
            <person name="Tomlinson C."/>
            <person name="Mitreva M."/>
            <person name="Nelson J."/>
            <person name="Hou S."/>
            <person name="Wollam A."/>
            <person name="Pepin K.H."/>
            <person name="Johnson M."/>
            <person name="Bhonagiri V."/>
            <person name="Nash W.E."/>
            <person name="Warren W."/>
            <person name="Chinwalla A."/>
            <person name="Mardis E.R."/>
            <person name="Wilson R.K."/>
        </authorList>
    </citation>
    <scope>NUCLEOTIDE SEQUENCE [LARGE SCALE GENOMIC DNA]</scope>
    <source>
        <strain evidence="2 3">DSM 13479</strain>
    </source>
</reference>
<comment type="caution">
    <text evidence="2">The sequence shown here is derived from an EMBL/GenBank/DDBJ whole genome shotgun (WGS) entry which is preliminary data.</text>
</comment>
<dbReference type="AlphaFoldDB" id="D3AL00"/>
<gene>
    <name evidence="2" type="ORF">CLOSTHATH_04294</name>
</gene>
<proteinExistence type="predicted"/>
<name>D3AL00_9FIRM</name>
<organism evidence="2 3">
    <name type="scientific">Hungatella hathewayi DSM 13479</name>
    <dbReference type="NCBI Taxonomy" id="566550"/>
    <lineage>
        <taxon>Bacteria</taxon>
        <taxon>Bacillati</taxon>
        <taxon>Bacillota</taxon>
        <taxon>Clostridia</taxon>
        <taxon>Lachnospirales</taxon>
        <taxon>Lachnospiraceae</taxon>
        <taxon>Hungatella</taxon>
    </lineage>
</organism>
<sequence>MILFFRWTAAAFFVFAIELIYAIIFKVIPGFLRNGMWSEINGGNH</sequence>
<evidence type="ECO:0000256" key="1">
    <source>
        <dbReference type="SAM" id="Phobius"/>
    </source>
</evidence>
<accession>D3AL00</accession>
<dbReference type="Proteomes" id="UP000004968">
    <property type="component" value="Unassembled WGS sequence"/>
</dbReference>
<evidence type="ECO:0000313" key="2">
    <source>
        <dbReference type="EMBL" id="EFC97507.1"/>
    </source>
</evidence>